<evidence type="ECO:0000259" key="12">
    <source>
        <dbReference type="Pfam" id="PF07715"/>
    </source>
</evidence>
<dbReference type="InterPro" id="IPR008969">
    <property type="entry name" value="CarboxyPept-like_regulatory"/>
</dbReference>
<feature type="domain" description="TonB-dependent receptor plug" evidence="12">
    <location>
        <begin position="117"/>
        <end position="224"/>
    </location>
</feature>
<dbReference type="Gene3D" id="2.170.130.10">
    <property type="entry name" value="TonB-dependent receptor, plug domain"/>
    <property type="match status" value="1"/>
</dbReference>
<keyword evidence="14" id="KW-1185">Reference proteome</keyword>
<gene>
    <name evidence="13" type="ORF">SAMN04489724_4185</name>
</gene>
<protein>
    <submittedName>
        <fullName evidence="13">TonB-linked outer membrane protein, SusC/RagA family</fullName>
    </submittedName>
</protein>
<comment type="similarity">
    <text evidence="8 9">Belongs to the TonB-dependent receptor family.</text>
</comment>
<dbReference type="InterPro" id="IPR023996">
    <property type="entry name" value="TonB-dep_OMP_SusC/RagA"/>
</dbReference>
<evidence type="ECO:0000256" key="4">
    <source>
        <dbReference type="ARBA" id="ARBA00022692"/>
    </source>
</evidence>
<feature type="chain" id="PRO_5011516537" evidence="10">
    <location>
        <begin position="26"/>
        <end position="1032"/>
    </location>
</feature>
<dbReference type="GO" id="GO:0009279">
    <property type="term" value="C:cell outer membrane"/>
    <property type="evidence" value="ECO:0007669"/>
    <property type="project" value="UniProtKB-SubCell"/>
</dbReference>
<feature type="domain" description="TonB-dependent receptor-like beta-barrel" evidence="11">
    <location>
        <begin position="422"/>
        <end position="1001"/>
    </location>
</feature>
<dbReference type="AlphaFoldDB" id="A0A1I7DN47"/>
<dbReference type="EMBL" id="FPBF01000007">
    <property type="protein sequence ID" value="SFU13064.1"/>
    <property type="molecule type" value="Genomic_DNA"/>
</dbReference>
<name>A0A1I7DN47_9BACT</name>
<keyword evidence="10" id="KW-0732">Signal</keyword>
<keyword evidence="3 8" id="KW-1134">Transmembrane beta strand</keyword>
<dbReference type="Proteomes" id="UP000199673">
    <property type="component" value="Unassembled WGS sequence"/>
</dbReference>
<dbReference type="InterPro" id="IPR012910">
    <property type="entry name" value="Plug_dom"/>
</dbReference>
<dbReference type="InterPro" id="IPR000531">
    <property type="entry name" value="Beta-barrel_TonB"/>
</dbReference>
<evidence type="ECO:0000256" key="2">
    <source>
        <dbReference type="ARBA" id="ARBA00022448"/>
    </source>
</evidence>
<dbReference type="InterPro" id="IPR023997">
    <property type="entry name" value="TonB-dep_OMP_SusC/RagA_CS"/>
</dbReference>
<dbReference type="Gene3D" id="2.60.40.1120">
    <property type="entry name" value="Carboxypeptidase-like, regulatory domain"/>
    <property type="match status" value="1"/>
</dbReference>
<proteinExistence type="inferred from homology"/>
<organism evidence="13 14">
    <name type="scientific">Algoriphagus locisalis</name>
    <dbReference type="NCBI Taxonomy" id="305507"/>
    <lineage>
        <taxon>Bacteria</taxon>
        <taxon>Pseudomonadati</taxon>
        <taxon>Bacteroidota</taxon>
        <taxon>Cytophagia</taxon>
        <taxon>Cytophagales</taxon>
        <taxon>Cyclobacteriaceae</taxon>
        <taxon>Algoriphagus</taxon>
    </lineage>
</organism>
<keyword evidence="5 9" id="KW-0798">TonB box</keyword>
<comment type="subcellular location">
    <subcellularLocation>
        <location evidence="1 8">Cell outer membrane</location>
        <topology evidence="1 8">Multi-pass membrane protein</topology>
    </subcellularLocation>
</comment>
<dbReference type="Pfam" id="PF07715">
    <property type="entry name" value="Plug"/>
    <property type="match status" value="1"/>
</dbReference>
<evidence type="ECO:0000256" key="3">
    <source>
        <dbReference type="ARBA" id="ARBA00022452"/>
    </source>
</evidence>
<evidence type="ECO:0000313" key="14">
    <source>
        <dbReference type="Proteomes" id="UP000199673"/>
    </source>
</evidence>
<dbReference type="NCBIfam" id="TIGR04056">
    <property type="entry name" value="OMP_RagA_SusC"/>
    <property type="match status" value="1"/>
</dbReference>
<dbReference type="InterPro" id="IPR039426">
    <property type="entry name" value="TonB-dep_rcpt-like"/>
</dbReference>
<evidence type="ECO:0000256" key="9">
    <source>
        <dbReference type="RuleBase" id="RU003357"/>
    </source>
</evidence>
<evidence type="ECO:0000256" key="5">
    <source>
        <dbReference type="ARBA" id="ARBA00023077"/>
    </source>
</evidence>
<dbReference type="InterPro" id="IPR036942">
    <property type="entry name" value="Beta-barrel_TonB_sf"/>
</dbReference>
<evidence type="ECO:0000256" key="8">
    <source>
        <dbReference type="PROSITE-ProRule" id="PRU01360"/>
    </source>
</evidence>
<evidence type="ECO:0000259" key="11">
    <source>
        <dbReference type="Pfam" id="PF00593"/>
    </source>
</evidence>
<dbReference type="OrthoDB" id="9768177at2"/>
<keyword evidence="4 8" id="KW-0812">Transmembrane</keyword>
<dbReference type="SUPFAM" id="SSF56935">
    <property type="entry name" value="Porins"/>
    <property type="match status" value="1"/>
</dbReference>
<dbReference type="NCBIfam" id="TIGR04057">
    <property type="entry name" value="SusC_RagA_signa"/>
    <property type="match status" value="1"/>
</dbReference>
<evidence type="ECO:0000256" key="1">
    <source>
        <dbReference type="ARBA" id="ARBA00004571"/>
    </source>
</evidence>
<dbReference type="PROSITE" id="PS52016">
    <property type="entry name" value="TONB_DEPENDENT_REC_3"/>
    <property type="match status" value="1"/>
</dbReference>
<reference evidence="14" key="1">
    <citation type="submission" date="2016-10" db="EMBL/GenBank/DDBJ databases">
        <authorList>
            <person name="Varghese N."/>
            <person name="Submissions S."/>
        </authorList>
    </citation>
    <scope>NUCLEOTIDE SEQUENCE [LARGE SCALE GENOMIC DNA]</scope>
    <source>
        <strain evidence="14">DSM 23445</strain>
    </source>
</reference>
<dbReference type="Gene3D" id="2.40.170.20">
    <property type="entry name" value="TonB-dependent receptor, beta-barrel domain"/>
    <property type="match status" value="1"/>
</dbReference>
<feature type="signal peptide" evidence="10">
    <location>
        <begin position="1"/>
        <end position="25"/>
    </location>
</feature>
<dbReference type="InterPro" id="IPR037066">
    <property type="entry name" value="Plug_dom_sf"/>
</dbReference>
<evidence type="ECO:0000256" key="6">
    <source>
        <dbReference type="ARBA" id="ARBA00023136"/>
    </source>
</evidence>
<accession>A0A1I7DN47</accession>
<dbReference type="STRING" id="305507.SAMN04489724_4185"/>
<dbReference type="Pfam" id="PF13715">
    <property type="entry name" value="CarbopepD_reg_2"/>
    <property type="match status" value="1"/>
</dbReference>
<sequence length="1032" mass="116965">MRYKLYKNLWLIVFFLCISVSMAHAQDVQITGTVLDETDMPLPGVTVLLKGTTTGTTTDLDGKYSINAPRDGILVFSFIGYDPIEREVGNQSVIDLVMNPNTSDLEEVVVIGYGTAKKRDVTGAVSSVNPNKLENENPNSVQDILRGNAAGLNVGMSTSAKGGGSLEIRGQTSLNAGNSPLLVLDGAIYYGELADINPNDIDNLEVLKDASAAAVFGAKAANGVILITTKKGTLGKPVIKFNVNSGLATMATFPDVYGPDEFVSWREDVFKSINAGGYDPYEFSDPRTLPSDISIEEWMAYDGSAGDPVTVWLQRLNMQPVEIENYLAGRSVDWRDKIFQTGFRQDYTVSLSGRTENFNYYWSLGYLNNEGIIIGDEYSTIRSRVNIEGKVNKWLTVGMNTQFALSDDSHVPINDDPAPMYANWGLYRTLSPWGSEYNEDGSYKWRPNEEQSGGTHPFYDMSHTDRDQKGFSINSTLFASIKLPFGFNFRTNFSPRFQYDERFYHRSAAHEAWAAEGGVANRRNQKQYYWQIDNILTWQKTFAEKHDFNGTFLINAEKFQSWDNSMNNNGFEPHDRLGYHNMGGGINPIISSNDEYSTGDALMGRLIYSYDGKYSTTLSVRRDGYSAFGQSNPRALFYSAAVGWVFSDENFINIDWLDFGKMRFSWGSNGNRDIGRYVAISDLSTGKYFYERPSGELYLVNQLYVNRMENKNLQWERTESFNLGIDFSVLKTRLTGTIELYKMSTRDLLVQRSLPDFLGFNFVWDNLGQVDNKGFELTLNSTNFERSNFTWRSTANFQLNRNEIVSLYGDLDENGVELDDPSNGWFIGRAIDQIWNYKTDGIWQLDEAEAAAEYGVKPGDFKVEDVDGDGRFTNADRQFQGYTSPRFRWSLRNEFTLFNNFDISFMVYSYLGHTGSFNQMKNRDGFLDRTSSYVTPYWTEENPNNEWARLNSSEGGAGGFSVYRKKSFVRMENISMGYNFPKQLTEKANITNLRVYGNIRNVGFYAPEWDFWDPENSGPIPRYFTLGIDVTL</sequence>
<keyword evidence="2 8" id="KW-0813">Transport</keyword>
<dbReference type="SUPFAM" id="SSF49464">
    <property type="entry name" value="Carboxypeptidase regulatory domain-like"/>
    <property type="match status" value="1"/>
</dbReference>
<evidence type="ECO:0000256" key="7">
    <source>
        <dbReference type="ARBA" id="ARBA00023237"/>
    </source>
</evidence>
<evidence type="ECO:0000256" key="10">
    <source>
        <dbReference type="SAM" id="SignalP"/>
    </source>
</evidence>
<keyword evidence="6 8" id="KW-0472">Membrane</keyword>
<dbReference type="RefSeq" id="WP_091696971.1">
    <property type="nucleotide sequence ID" value="NZ_FPBF01000007.1"/>
</dbReference>
<keyword evidence="7 8" id="KW-0998">Cell outer membrane</keyword>
<evidence type="ECO:0000313" key="13">
    <source>
        <dbReference type="EMBL" id="SFU13064.1"/>
    </source>
</evidence>
<dbReference type="Pfam" id="PF00593">
    <property type="entry name" value="TonB_dep_Rec_b-barrel"/>
    <property type="match status" value="1"/>
</dbReference>